<proteinExistence type="inferred from homology"/>
<dbReference type="AlphaFoldDB" id="A0A7H1N0A8"/>
<evidence type="ECO:0000313" key="3">
    <source>
        <dbReference type="EMBL" id="QNT69144.1"/>
    </source>
</evidence>
<protein>
    <recommendedName>
        <fullName evidence="2">Tail sheath protein subtilisin-like domain-containing protein</fullName>
    </recommendedName>
</protein>
<dbReference type="KEGG" id="dvn:HQ394_07025"/>
<reference evidence="3 4" key="1">
    <citation type="submission" date="2020-05" db="EMBL/GenBank/DDBJ databases">
        <title>Complete closed genome sequence of Defluviicoccus vanus.</title>
        <authorList>
            <person name="Bessarab I."/>
            <person name="Arumugam K."/>
            <person name="Maszenan A.M."/>
            <person name="Seviour R.J."/>
            <person name="Williams R.B."/>
        </authorList>
    </citation>
    <scope>NUCLEOTIDE SEQUENCE [LARGE SCALE GENOMIC DNA]</scope>
    <source>
        <strain evidence="3 4">Ben 114</strain>
    </source>
</reference>
<feature type="domain" description="Tail sheath protein subtilisin-like" evidence="2">
    <location>
        <begin position="63"/>
        <end position="145"/>
    </location>
</feature>
<organism evidence="3 4">
    <name type="scientific">Defluviicoccus vanus</name>
    <dbReference type="NCBI Taxonomy" id="111831"/>
    <lineage>
        <taxon>Bacteria</taxon>
        <taxon>Pseudomonadati</taxon>
        <taxon>Pseudomonadota</taxon>
        <taxon>Alphaproteobacteria</taxon>
        <taxon>Rhodospirillales</taxon>
        <taxon>Rhodospirillaceae</taxon>
        <taxon>Defluviicoccus</taxon>
    </lineage>
</organism>
<evidence type="ECO:0000313" key="4">
    <source>
        <dbReference type="Proteomes" id="UP000516369"/>
    </source>
</evidence>
<dbReference type="RefSeq" id="WP_190262656.1">
    <property type="nucleotide sequence ID" value="NZ_CP053923.1"/>
</dbReference>
<evidence type="ECO:0000256" key="1">
    <source>
        <dbReference type="ARBA" id="ARBA00008005"/>
    </source>
</evidence>
<comment type="similarity">
    <text evidence="1">Belongs to the myoviridae tail sheath protein family.</text>
</comment>
<name>A0A7H1N0A8_9PROT</name>
<evidence type="ECO:0000259" key="2">
    <source>
        <dbReference type="Pfam" id="PF04984"/>
    </source>
</evidence>
<accession>A0A7H1N0A8</accession>
<dbReference type="Pfam" id="PF04984">
    <property type="entry name" value="Phage_sheath_1"/>
    <property type="match status" value="1"/>
</dbReference>
<gene>
    <name evidence="3" type="ORF">HQ394_07025</name>
</gene>
<dbReference type="Proteomes" id="UP000516369">
    <property type="component" value="Chromosome"/>
</dbReference>
<keyword evidence="4" id="KW-1185">Reference proteome</keyword>
<sequence length="151" mass="15732">MAAINADTLLPVSAVVNGVNPAKVDLTARHKGESGNTIDLRLNYYAGETTPPGLSCVIVAISGGTGNPDLSAAIAAMGDTWWTDVICPYSDGASLTALEAEATSRNGPLVMQDMAIYCAVRGTYAGLTTWAGTRNSEHTVNRRGIRTPYSG</sequence>
<dbReference type="EMBL" id="CP053923">
    <property type="protein sequence ID" value="QNT69144.1"/>
    <property type="molecule type" value="Genomic_DNA"/>
</dbReference>
<dbReference type="InterPro" id="IPR035089">
    <property type="entry name" value="Phage_sheath_subtilisin"/>
</dbReference>